<organism evidence="4 5">
    <name type="scientific">Candidatus Enterococcus lowellii</name>
    <dbReference type="NCBI Taxonomy" id="2230877"/>
    <lineage>
        <taxon>Bacteria</taxon>
        <taxon>Bacillati</taxon>
        <taxon>Bacillota</taxon>
        <taxon>Bacilli</taxon>
        <taxon>Lactobacillales</taxon>
        <taxon>Enterococcaceae</taxon>
        <taxon>Enterococcus</taxon>
    </lineage>
</organism>
<dbReference type="InterPro" id="IPR001387">
    <property type="entry name" value="Cro/C1-type_HTH"/>
</dbReference>
<feature type="transmembrane region" description="Helical" evidence="2">
    <location>
        <begin position="83"/>
        <end position="100"/>
    </location>
</feature>
<evidence type="ECO:0000259" key="3">
    <source>
        <dbReference type="PROSITE" id="PS50943"/>
    </source>
</evidence>
<dbReference type="InterPro" id="IPR010982">
    <property type="entry name" value="Lambda_DNA-bd_dom_sf"/>
</dbReference>
<dbReference type="PANTHER" id="PTHR46558">
    <property type="entry name" value="TRACRIPTIONAL REGULATORY PROTEIN-RELATED-RELATED"/>
    <property type="match status" value="1"/>
</dbReference>
<dbReference type="PROSITE" id="PS50943">
    <property type="entry name" value="HTH_CROC1"/>
    <property type="match status" value="1"/>
</dbReference>
<evidence type="ECO:0000313" key="4">
    <source>
        <dbReference type="EMBL" id="WYJ76082.1"/>
    </source>
</evidence>
<reference evidence="4 5" key="2">
    <citation type="submission" date="2024-03" db="EMBL/GenBank/DDBJ databases">
        <title>The Genome Sequence of Enterococcus sp. DIV2402.</title>
        <authorList>
            <consortium name="The Broad Institute Genomics Platform"/>
            <consortium name="The Broad Institute Microbial Omics Core"/>
            <consortium name="The Broad Institute Genomic Center for Infectious Diseases"/>
            <person name="Earl A."/>
            <person name="Manson A."/>
            <person name="Gilmore M."/>
            <person name="Schwartman J."/>
            <person name="Shea T."/>
            <person name="Abouelleil A."/>
            <person name="Cao P."/>
            <person name="Chapman S."/>
            <person name="Cusick C."/>
            <person name="Young S."/>
            <person name="Neafsey D."/>
            <person name="Nusbaum C."/>
            <person name="Birren B."/>
        </authorList>
    </citation>
    <scope>NUCLEOTIDE SEQUENCE [LARGE SCALE GENOMIC DNA]</scope>
    <source>
        <strain evidence="4 5">DIV2402</strain>
    </source>
</reference>
<dbReference type="Proteomes" id="UP000664701">
    <property type="component" value="Chromosome"/>
</dbReference>
<sequence>MSLAQNIVRFRKENELSQQQLAEQLNISRQSVSKWENGESLPGIDNLILLSGLLNISLDELITGEAYLSFPLHYGKPQSAKPAIILITILVSLFIGSLMMEISEWRSIGDALSMILISLFVATLFYVFLTYCLPYDYKTYYSYWTLEKKGISYPIFHTKIMSQLNGLEQFILPIFGILGLRKTAFIAYNEITEINVCFKKYKLNPTKVAISWNGYTPRMHQTLREPFYLQVTTRKKEVIELDLRGYYRVNSKERKMLGTIFTFLKSKQFIFIDAENSYTLVRKQENIIEHMYEKA</sequence>
<keyword evidence="2" id="KW-1133">Transmembrane helix</keyword>
<accession>A0ABZ2SJQ3</accession>
<dbReference type="PANTHER" id="PTHR46558:SF4">
    <property type="entry name" value="DNA-BIDING PHAGE PROTEIN"/>
    <property type="match status" value="1"/>
</dbReference>
<keyword evidence="1" id="KW-0238">DNA-binding</keyword>
<dbReference type="EMBL" id="CP147251">
    <property type="protein sequence ID" value="WYJ76082.1"/>
    <property type="molecule type" value="Genomic_DNA"/>
</dbReference>
<feature type="transmembrane region" description="Helical" evidence="2">
    <location>
        <begin position="112"/>
        <end position="133"/>
    </location>
</feature>
<dbReference type="SUPFAM" id="SSF47413">
    <property type="entry name" value="lambda repressor-like DNA-binding domains"/>
    <property type="match status" value="1"/>
</dbReference>
<feature type="domain" description="HTH cro/C1-type" evidence="3">
    <location>
        <begin position="7"/>
        <end position="61"/>
    </location>
</feature>
<dbReference type="SMART" id="SM00530">
    <property type="entry name" value="HTH_XRE"/>
    <property type="match status" value="1"/>
</dbReference>
<name>A0ABZ2SJQ3_9ENTE</name>
<evidence type="ECO:0000313" key="5">
    <source>
        <dbReference type="Proteomes" id="UP000664701"/>
    </source>
</evidence>
<gene>
    <name evidence="4" type="ORF">DOK78_000699</name>
</gene>
<evidence type="ECO:0000256" key="2">
    <source>
        <dbReference type="SAM" id="Phobius"/>
    </source>
</evidence>
<proteinExistence type="predicted"/>
<keyword evidence="5" id="KW-1185">Reference proteome</keyword>
<dbReference type="Gene3D" id="1.10.260.40">
    <property type="entry name" value="lambda repressor-like DNA-binding domains"/>
    <property type="match status" value="1"/>
</dbReference>
<dbReference type="CDD" id="cd00093">
    <property type="entry name" value="HTH_XRE"/>
    <property type="match status" value="1"/>
</dbReference>
<evidence type="ECO:0000256" key="1">
    <source>
        <dbReference type="ARBA" id="ARBA00023125"/>
    </source>
</evidence>
<reference evidence="4 5" key="1">
    <citation type="submission" date="2021-03" db="EMBL/GenBank/DDBJ databases">
        <authorList>
            <person name="Gilmore M.S."/>
            <person name="Schwartzman J."/>
            <person name="Van Tyne D."/>
            <person name="Martin M."/>
            <person name="Earl A.M."/>
            <person name="Manson A.L."/>
            <person name="Straub T."/>
            <person name="Salamzade R."/>
            <person name="Saavedra J."/>
            <person name="Lebreton F."/>
            <person name="Prichula J."/>
            <person name="Schaufler K."/>
            <person name="Gaca A."/>
            <person name="Sgardioli B."/>
            <person name="Wagenaar J."/>
            <person name="Strong T."/>
        </authorList>
    </citation>
    <scope>NUCLEOTIDE SEQUENCE [LARGE SCALE GENOMIC DNA]</scope>
    <source>
        <strain evidence="4 5">DIV2402</strain>
    </source>
</reference>
<protein>
    <recommendedName>
        <fullName evidence="3">HTH cro/C1-type domain-containing protein</fullName>
    </recommendedName>
</protein>
<keyword evidence="2" id="KW-0812">Transmembrane</keyword>
<dbReference type="RefSeq" id="WP_207942215.1">
    <property type="nucleotide sequence ID" value="NZ_CP147251.1"/>
</dbReference>
<dbReference type="Pfam" id="PF01381">
    <property type="entry name" value="HTH_3"/>
    <property type="match status" value="1"/>
</dbReference>
<keyword evidence="2" id="KW-0472">Membrane</keyword>